<feature type="binding site" evidence="8">
    <location>
        <begin position="334"/>
        <end position="336"/>
    </location>
    <ligand>
        <name>GTP</name>
        <dbReference type="ChEBI" id="CHEBI:37565"/>
    </ligand>
</feature>
<evidence type="ECO:0000256" key="5">
    <source>
        <dbReference type="ARBA" id="ARBA00022755"/>
    </source>
</evidence>
<dbReference type="Gene3D" id="3.90.170.10">
    <property type="entry name" value="Adenylosuccinate Synthetase, subunit A, domain 3"/>
    <property type="match status" value="1"/>
</dbReference>
<keyword evidence="4 8" id="KW-0547">Nucleotide-binding</keyword>
<dbReference type="InterPro" id="IPR042111">
    <property type="entry name" value="Adenylosuccinate_synth_dom3"/>
</dbReference>
<proteinExistence type="inferred from homology"/>
<organism evidence="11">
    <name type="scientific">Paraconexibacter sp. AEG42_29</name>
    <dbReference type="NCBI Taxonomy" id="2997339"/>
    <lineage>
        <taxon>Bacteria</taxon>
        <taxon>Bacillati</taxon>
        <taxon>Actinomycetota</taxon>
        <taxon>Thermoleophilia</taxon>
        <taxon>Solirubrobacterales</taxon>
        <taxon>Paraconexibacteraceae</taxon>
        <taxon>Paraconexibacter</taxon>
    </lineage>
</organism>
<evidence type="ECO:0000256" key="2">
    <source>
        <dbReference type="ARBA" id="ARBA00022598"/>
    </source>
</evidence>
<dbReference type="PANTHER" id="PTHR11846:SF0">
    <property type="entry name" value="ADENYLOSUCCINATE SYNTHETASE"/>
    <property type="match status" value="1"/>
</dbReference>
<feature type="binding site" evidence="8">
    <location>
        <position position="13"/>
    </location>
    <ligand>
        <name>Mg(2+)</name>
        <dbReference type="ChEBI" id="CHEBI:18420"/>
    </ligand>
</feature>
<evidence type="ECO:0000256" key="6">
    <source>
        <dbReference type="ARBA" id="ARBA00022842"/>
    </source>
</evidence>
<dbReference type="NCBIfam" id="NF002223">
    <property type="entry name" value="PRK01117.1"/>
    <property type="match status" value="1"/>
</dbReference>
<comment type="subunit">
    <text evidence="1 8">Homodimer.</text>
</comment>
<dbReference type="GO" id="GO:0000287">
    <property type="term" value="F:magnesium ion binding"/>
    <property type="evidence" value="ECO:0007669"/>
    <property type="project" value="UniProtKB-UniRule"/>
</dbReference>
<dbReference type="InterPro" id="IPR027417">
    <property type="entry name" value="P-loop_NTPase"/>
</dbReference>
<feature type="binding site" evidence="8">
    <location>
        <position position="142"/>
    </location>
    <ligand>
        <name>IMP</name>
        <dbReference type="ChEBI" id="CHEBI:58053"/>
        <note>ligand shared between dimeric partners</note>
    </ligand>
</feature>
<dbReference type="RefSeq" id="WP_354699613.1">
    <property type="nucleotide sequence ID" value="NZ_CP114014.1"/>
</dbReference>
<evidence type="ECO:0000256" key="3">
    <source>
        <dbReference type="ARBA" id="ARBA00022723"/>
    </source>
</evidence>
<feature type="binding site" evidence="8">
    <location>
        <position position="308"/>
    </location>
    <ligand>
        <name>GTP</name>
        <dbReference type="ChEBI" id="CHEBI:37565"/>
    </ligand>
</feature>
<dbReference type="Gene3D" id="3.40.440.10">
    <property type="entry name" value="Adenylosuccinate Synthetase, subunit A, domain 1"/>
    <property type="match status" value="1"/>
</dbReference>
<dbReference type="Pfam" id="PF00709">
    <property type="entry name" value="Adenylsucc_synt"/>
    <property type="match status" value="1"/>
</dbReference>
<dbReference type="GO" id="GO:0005737">
    <property type="term" value="C:cytoplasm"/>
    <property type="evidence" value="ECO:0007669"/>
    <property type="project" value="UniProtKB-SubCell"/>
</dbReference>
<evidence type="ECO:0000256" key="9">
    <source>
        <dbReference type="PROSITE-ProRule" id="PRU10134"/>
    </source>
</evidence>
<dbReference type="InterPro" id="IPR033128">
    <property type="entry name" value="Adenylosuccin_syn_Lys_AS"/>
</dbReference>
<keyword evidence="2 8" id="KW-0436">Ligase</keyword>
<dbReference type="InterPro" id="IPR042110">
    <property type="entry name" value="Adenylosuccinate_synth_dom2"/>
</dbReference>
<dbReference type="PANTHER" id="PTHR11846">
    <property type="entry name" value="ADENYLOSUCCINATE SYNTHETASE"/>
    <property type="match status" value="1"/>
</dbReference>
<feature type="binding site" evidence="8">
    <location>
        <begin position="302"/>
        <end position="308"/>
    </location>
    <ligand>
        <name>substrate</name>
    </ligand>
</feature>
<evidence type="ECO:0000256" key="7">
    <source>
        <dbReference type="ARBA" id="ARBA00023134"/>
    </source>
</evidence>
<dbReference type="GO" id="GO:0046040">
    <property type="term" value="P:IMP metabolic process"/>
    <property type="evidence" value="ECO:0007669"/>
    <property type="project" value="TreeGrafter"/>
</dbReference>
<comment type="catalytic activity">
    <reaction evidence="8 10">
        <text>IMP + L-aspartate + GTP = N(6)-(1,2-dicarboxyethyl)-AMP + GDP + phosphate + 2 H(+)</text>
        <dbReference type="Rhea" id="RHEA:15753"/>
        <dbReference type="ChEBI" id="CHEBI:15378"/>
        <dbReference type="ChEBI" id="CHEBI:29991"/>
        <dbReference type="ChEBI" id="CHEBI:37565"/>
        <dbReference type="ChEBI" id="CHEBI:43474"/>
        <dbReference type="ChEBI" id="CHEBI:57567"/>
        <dbReference type="ChEBI" id="CHEBI:58053"/>
        <dbReference type="ChEBI" id="CHEBI:58189"/>
        <dbReference type="EC" id="6.3.4.4"/>
    </reaction>
</comment>
<gene>
    <name evidence="8 11" type="primary">purA</name>
    <name evidence="11" type="ORF">DSM112329_05334</name>
</gene>
<feature type="binding site" description="in other chain" evidence="8">
    <location>
        <position position="128"/>
    </location>
    <ligand>
        <name>IMP</name>
        <dbReference type="ChEBI" id="CHEBI:58053"/>
        <note>ligand shared between dimeric partners</note>
    </ligand>
</feature>
<dbReference type="NCBIfam" id="TIGR00184">
    <property type="entry name" value="purA"/>
    <property type="match status" value="1"/>
</dbReference>
<name>A0AAU7B437_9ACTN</name>
<evidence type="ECO:0000256" key="10">
    <source>
        <dbReference type="RuleBase" id="RU000520"/>
    </source>
</evidence>
<comment type="pathway">
    <text evidence="8 10">Purine metabolism; AMP biosynthesis via de novo pathway; AMP from IMP: step 1/2.</text>
</comment>
<dbReference type="EMBL" id="CP114014">
    <property type="protein sequence ID" value="XAY08433.1"/>
    <property type="molecule type" value="Genomic_DNA"/>
</dbReference>
<comment type="subcellular location">
    <subcellularLocation>
        <location evidence="8">Cytoplasm</location>
    </subcellularLocation>
</comment>
<dbReference type="PROSITE" id="PS00513">
    <property type="entry name" value="ADENYLOSUCCIN_SYN_2"/>
    <property type="match status" value="1"/>
</dbReference>
<feature type="binding site" description="in other chain" evidence="8">
    <location>
        <position position="242"/>
    </location>
    <ligand>
        <name>IMP</name>
        <dbReference type="ChEBI" id="CHEBI:58053"/>
        <note>ligand shared between dimeric partners</note>
    </ligand>
</feature>
<feature type="binding site" evidence="8">
    <location>
        <position position="40"/>
    </location>
    <ligand>
        <name>Mg(2+)</name>
        <dbReference type="ChEBI" id="CHEBI:18420"/>
    </ligand>
</feature>
<accession>A0AAU7B437</accession>
<keyword evidence="7 8" id="KW-0342">GTP-binding</keyword>
<dbReference type="FunFam" id="1.10.300.10:FF:000001">
    <property type="entry name" value="Adenylosuccinate synthetase"/>
    <property type="match status" value="1"/>
</dbReference>
<dbReference type="InterPro" id="IPR018220">
    <property type="entry name" value="Adenylosuccin_syn_GTP-bd"/>
</dbReference>
<keyword evidence="3 8" id="KW-0479">Metal-binding</keyword>
<dbReference type="GO" id="GO:0044208">
    <property type="term" value="P:'de novo' AMP biosynthetic process"/>
    <property type="evidence" value="ECO:0007669"/>
    <property type="project" value="UniProtKB-UniRule"/>
</dbReference>
<dbReference type="SUPFAM" id="SSF52540">
    <property type="entry name" value="P-loop containing nucleoside triphosphate hydrolases"/>
    <property type="match status" value="1"/>
</dbReference>
<evidence type="ECO:0000256" key="4">
    <source>
        <dbReference type="ARBA" id="ARBA00022741"/>
    </source>
</evidence>
<keyword evidence="8" id="KW-0963">Cytoplasm</keyword>
<reference evidence="11" key="1">
    <citation type="submission" date="2022-12" db="EMBL/GenBank/DDBJ databases">
        <title>Paraconexibacter alkalitolerans sp. nov. and Baekduia alba sp. nov., isolated from soil and emended description of the genera Paraconexibacter (Chun et al., 2020) and Baekduia (An et al., 2020).</title>
        <authorList>
            <person name="Vieira S."/>
            <person name="Huber K.J."/>
            <person name="Geppert A."/>
            <person name="Wolf J."/>
            <person name="Neumann-Schaal M."/>
            <person name="Muesken M."/>
            <person name="Overmann J."/>
        </authorList>
    </citation>
    <scope>NUCLEOTIDE SEQUENCE</scope>
    <source>
        <strain evidence="11">AEG42_29</strain>
    </source>
</reference>
<feature type="binding site" description="in other chain" evidence="8">
    <location>
        <position position="306"/>
    </location>
    <ligand>
        <name>IMP</name>
        <dbReference type="ChEBI" id="CHEBI:58053"/>
        <note>ligand shared between dimeric partners</note>
    </ligand>
</feature>
<dbReference type="PROSITE" id="PS01266">
    <property type="entry name" value="ADENYLOSUCCIN_SYN_1"/>
    <property type="match status" value="1"/>
</dbReference>
<feature type="binding site" description="in other chain" evidence="8">
    <location>
        <position position="227"/>
    </location>
    <ligand>
        <name>IMP</name>
        <dbReference type="ChEBI" id="CHEBI:58053"/>
        <note>ligand shared between dimeric partners</note>
    </ligand>
</feature>
<protein>
    <recommendedName>
        <fullName evidence="8 10">Adenylosuccinate synthetase</fullName>
        <shortName evidence="8">AMPSase</shortName>
        <shortName evidence="8">AdSS</shortName>
        <ecNumber evidence="8 10">6.3.4.4</ecNumber>
    </recommendedName>
    <alternativeName>
        <fullName evidence="8">IMP--aspartate ligase</fullName>
    </alternativeName>
</protein>
<feature type="binding site" description="in other chain" evidence="8">
    <location>
        <begin position="13"/>
        <end position="16"/>
    </location>
    <ligand>
        <name>IMP</name>
        <dbReference type="ChEBI" id="CHEBI:58053"/>
        <note>ligand shared between dimeric partners</note>
    </ligand>
</feature>
<feature type="binding site" evidence="8">
    <location>
        <begin position="40"/>
        <end position="42"/>
    </location>
    <ligand>
        <name>GTP</name>
        <dbReference type="ChEBI" id="CHEBI:37565"/>
    </ligand>
</feature>
<dbReference type="FunFam" id="3.90.170.10:FF:000001">
    <property type="entry name" value="Adenylosuccinate synthetase"/>
    <property type="match status" value="1"/>
</dbReference>
<dbReference type="HAMAP" id="MF_00011">
    <property type="entry name" value="Adenylosucc_synth"/>
    <property type="match status" value="1"/>
</dbReference>
<feature type="binding site" description="in other chain" evidence="8">
    <location>
        <begin position="38"/>
        <end position="41"/>
    </location>
    <ligand>
        <name>IMP</name>
        <dbReference type="ChEBI" id="CHEBI:58053"/>
        <note>ligand shared between dimeric partners</note>
    </ligand>
</feature>
<dbReference type="EC" id="6.3.4.4" evidence="8 10"/>
<keyword evidence="5 8" id="KW-0658">Purine biosynthesis</keyword>
<evidence type="ECO:0000256" key="8">
    <source>
        <dbReference type="HAMAP-Rule" id="MF_00011"/>
    </source>
</evidence>
<feature type="binding site" evidence="8">
    <location>
        <begin position="12"/>
        <end position="18"/>
    </location>
    <ligand>
        <name>GTP</name>
        <dbReference type="ChEBI" id="CHEBI:37565"/>
    </ligand>
</feature>
<keyword evidence="6 8" id="KW-0460">Magnesium</keyword>
<evidence type="ECO:0000313" key="11">
    <source>
        <dbReference type="EMBL" id="XAY08433.1"/>
    </source>
</evidence>
<dbReference type="AlphaFoldDB" id="A0AAU7B437"/>
<dbReference type="KEGG" id="parq:DSM112329_05334"/>
<dbReference type="SMART" id="SM00788">
    <property type="entry name" value="Adenylsucc_synt"/>
    <property type="match status" value="1"/>
</dbReference>
<dbReference type="Gene3D" id="1.10.300.10">
    <property type="entry name" value="Adenylosuccinate Synthetase, subunit A, domain 2"/>
    <property type="match status" value="1"/>
</dbReference>
<dbReference type="GO" id="GO:0004019">
    <property type="term" value="F:adenylosuccinate synthase activity"/>
    <property type="evidence" value="ECO:0007669"/>
    <property type="project" value="UniProtKB-UniRule"/>
</dbReference>
<dbReference type="GO" id="GO:0005525">
    <property type="term" value="F:GTP binding"/>
    <property type="evidence" value="ECO:0007669"/>
    <property type="project" value="UniProtKB-UniRule"/>
</dbReference>
<sequence>MPGIVIVGAQWGDEGKGKVVDLLAAQADAIVRFQGGNNAGHTIVRDGETWKFHLIPSGILYPGLNCIIGNGVVVDPSVLQTEIDGLRRNGVDVSGLKISANAHIIMPYHIALDHSGEAKLGKLEIGTTKRGIGPCYADKAARLGIRVQDMLDEKILKKKIMAALVPKQLMLRPFERDPEWAPKLDLQQMTEDLLAYGHRLEQHIADTGTIAWNSLQDGKLVVFEGAQAALLDIDHGTYPFVTSSNPTAGAACTGSGIGPRAIDEVWGIAKAYCTRVGAGPFPTELHDDTGTRMRDAGHEYGTTTGRPRRCGWFDAVGLRYAARINTMSALAITKLDVLTGFDSIKVATRYRSTDEIDGATFDTFPYHQTVLHHAIGEYEELPGWSEDITECRSWSDLPQTARDYLDYIADVSGVPVVLAGVGPGREQIVWNNSAAEHTAFSPAAAAD</sequence>
<dbReference type="CDD" id="cd03108">
    <property type="entry name" value="AdSS"/>
    <property type="match status" value="1"/>
</dbReference>
<comment type="cofactor">
    <cofactor evidence="8">
        <name>Mg(2+)</name>
        <dbReference type="ChEBI" id="CHEBI:18420"/>
    </cofactor>
    <text evidence="8">Binds 1 Mg(2+) ion per subunit.</text>
</comment>
<comment type="function">
    <text evidence="8">Plays an important role in the de novo pathway of purine nucleotide biosynthesis. Catalyzes the first committed step in the biosynthesis of AMP from IMP.</text>
</comment>
<feature type="active site" evidence="9">
    <location>
        <position position="139"/>
    </location>
</feature>
<feature type="active site" description="Proton donor" evidence="8">
    <location>
        <position position="41"/>
    </location>
</feature>
<feature type="binding site" evidence="8">
    <location>
        <begin position="420"/>
        <end position="422"/>
    </location>
    <ligand>
        <name>GTP</name>
        <dbReference type="ChEBI" id="CHEBI:37565"/>
    </ligand>
</feature>
<dbReference type="InterPro" id="IPR001114">
    <property type="entry name" value="Adenylosuccinate_synthetase"/>
</dbReference>
<comment type="similarity">
    <text evidence="8 10">Belongs to the adenylosuccinate synthetase family.</text>
</comment>
<evidence type="ECO:0000256" key="1">
    <source>
        <dbReference type="ARBA" id="ARBA00011738"/>
    </source>
</evidence>
<feature type="active site" description="Proton acceptor" evidence="8">
    <location>
        <position position="13"/>
    </location>
</feature>
<dbReference type="InterPro" id="IPR042109">
    <property type="entry name" value="Adenylosuccinate_synth_dom1"/>
</dbReference>